<reference evidence="1 2" key="1">
    <citation type="submission" date="2019-01" db="EMBL/GenBank/DDBJ databases">
        <authorList>
            <person name="Sayadi A."/>
        </authorList>
    </citation>
    <scope>NUCLEOTIDE SEQUENCE [LARGE SCALE GENOMIC DNA]</scope>
</reference>
<organism evidence="1 2">
    <name type="scientific">Callosobruchus maculatus</name>
    <name type="common">Southern cowpea weevil</name>
    <name type="synonym">Pulse bruchid</name>
    <dbReference type="NCBI Taxonomy" id="64391"/>
    <lineage>
        <taxon>Eukaryota</taxon>
        <taxon>Metazoa</taxon>
        <taxon>Ecdysozoa</taxon>
        <taxon>Arthropoda</taxon>
        <taxon>Hexapoda</taxon>
        <taxon>Insecta</taxon>
        <taxon>Pterygota</taxon>
        <taxon>Neoptera</taxon>
        <taxon>Endopterygota</taxon>
        <taxon>Coleoptera</taxon>
        <taxon>Polyphaga</taxon>
        <taxon>Cucujiformia</taxon>
        <taxon>Chrysomeloidea</taxon>
        <taxon>Chrysomelidae</taxon>
        <taxon>Bruchinae</taxon>
        <taxon>Bruchini</taxon>
        <taxon>Callosobruchus</taxon>
    </lineage>
</organism>
<protein>
    <submittedName>
        <fullName evidence="1">Uncharacterized protein</fullName>
    </submittedName>
</protein>
<gene>
    <name evidence="1" type="ORF">CALMAC_LOCUS16360</name>
</gene>
<proteinExistence type="predicted"/>
<evidence type="ECO:0000313" key="2">
    <source>
        <dbReference type="Proteomes" id="UP000410492"/>
    </source>
</evidence>
<accession>A0A653DEQ6</accession>
<dbReference type="EMBL" id="CAACVG010011328">
    <property type="protein sequence ID" value="VEN57837.1"/>
    <property type="molecule type" value="Genomic_DNA"/>
</dbReference>
<feature type="non-terminal residue" evidence="1">
    <location>
        <position position="25"/>
    </location>
</feature>
<dbReference type="Proteomes" id="UP000410492">
    <property type="component" value="Unassembled WGS sequence"/>
</dbReference>
<dbReference type="AlphaFoldDB" id="A0A653DEQ6"/>
<evidence type="ECO:0000313" key="1">
    <source>
        <dbReference type="EMBL" id="VEN57837.1"/>
    </source>
</evidence>
<name>A0A653DEQ6_CALMS</name>
<keyword evidence="2" id="KW-1185">Reference proteome</keyword>
<sequence>ADVLHGSLVQTIEQFEPDNEVGAVV</sequence>
<feature type="non-terminal residue" evidence="1">
    <location>
        <position position="1"/>
    </location>
</feature>